<keyword evidence="7" id="KW-0998">Cell outer membrane</keyword>
<dbReference type="Pfam" id="PF02415">
    <property type="entry name" value="Chlam_PMP"/>
    <property type="match status" value="2"/>
</dbReference>
<organism evidence="10 11">
    <name type="scientific">Ectocarpus siliculosus</name>
    <name type="common">Brown alga</name>
    <name type="synonym">Conferva siliculosa</name>
    <dbReference type="NCBI Taxonomy" id="2880"/>
    <lineage>
        <taxon>Eukaryota</taxon>
        <taxon>Sar</taxon>
        <taxon>Stramenopiles</taxon>
        <taxon>Ochrophyta</taxon>
        <taxon>PX clade</taxon>
        <taxon>Phaeophyceae</taxon>
        <taxon>Ectocarpales</taxon>
        <taxon>Ectocarpaceae</taxon>
        <taxon>Ectocarpus</taxon>
    </lineage>
</organism>
<dbReference type="InterPro" id="IPR003368">
    <property type="entry name" value="POMP_repeat"/>
</dbReference>
<sequence length="1051" mass="110251">MAETSGASGVGAAVAAAGSSLAFNGTNFVGNSASGNGGAIYVSESSHVSCVGGGVFADNRASMDGGALFATGTSVVSCGGSWLNNSAGGSGGAVRIHQVSAMSWTDKAVFAYNMASKNGGAVSLYNQSSVSWSGTTTFRGNSAVYSGGAIIAAKSNISWDAATLFESNTADASGAIGAFSGSSVSWSGGDTTRFIGQRASSAGGALHVSDSQVAWSATTEFEDNAALSGGAMFLWNGSHVEWSGDTEFSSNEASADGGVVGSFVLDSLYNPQGSYLIVGGTTIFSNNTSGANGGALALLGGLSVTIGTENTVFVGNTAAVAGGAIFVSGTAVGPTFVNISLVSNSAQVGGAISLIGSGTSFNPEDYTPAPTTFEQCRFTSNRAIATGGAVDTAAGQDKFVNSVFEGNTAGTGGALRLAGTAEVNNCSFVENVSDDGGGAAVSNIGFVSSVSNLSFSRNVYGCQEGMFLECEESGTLYEAICDGCPVECEGCSFEEPQLVPKCSDALEHSNSSGGTVTLDALVIEPGYWRATPSSENVLECYNADACLGGVTGSESYCLEGYEGPYCAVCSGGYTARLGMACSKCSDRAGSIALGVSVSVAGLLFTVALVSYAVSGESEGRARGVVERTGRFVPLQSVKIVIVAWQILTQFTSVANIRFPHVYQRFLDALELFNFDLGWVLSAGCVFDVDFHDRLLVSTIAPIVGLLFLAAVYAAAARNSHRSSEDLQRVWHKHVSLVLLLTFLVYASVSAVLFQTFACEELDDRKNYLRADYRIECDSPKHSAFQVYAGFMIVLYTVGIPALYGGFLFRDSDVLRRDEADREQLARIAPTADLWKPYRPSVFYYEVIECARRVLLAGVVVFIYPNTAAQIAVALLIAVVFAMISEALAPYASRWDTWLCRMGHAVVAVSMYVALLLKVDVSDERASSQRVFESLLVAAHVCMVGVVLLEVIMEAISLWVEKRGQQPASSSFRRGRGIFRLRGSVSMFTEADDDPFSGSIYEVERQQSEDRRRFRRSSSSSSAFRKKKVKIATEGSLSPGSVDATETPSVLF</sequence>
<dbReference type="SUPFAM" id="SSF51126">
    <property type="entry name" value="Pectin lyase-like"/>
    <property type="match status" value="1"/>
</dbReference>
<keyword evidence="4" id="KW-0964">Secreted</keyword>
<dbReference type="EMBL" id="FN648696">
    <property type="protein sequence ID" value="CBJ48855.1"/>
    <property type="molecule type" value="Genomic_DNA"/>
</dbReference>
<dbReference type="STRING" id="2880.D7G2Z8"/>
<keyword evidence="6 9" id="KW-0472">Membrane</keyword>
<reference evidence="10 11" key="1">
    <citation type="journal article" date="2010" name="Nature">
        <title>The Ectocarpus genome and the independent evolution of multicellularity in brown algae.</title>
        <authorList>
            <person name="Cock J.M."/>
            <person name="Sterck L."/>
            <person name="Rouze P."/>
            <person name="Scornet D."/>
            <person name="Allen A.E."/>
            <person name="Amoutzias G."/>
            <person name="Anthouard V."/>
            <person name="Artiguenave F."/>
            <person name="Aury J.M."/>
            <person name="Badger J.H."/>
            <person name="Beszteri B."/>
            <person name="Billiau K."/>
            <person name="Bonnet E."/>
            <person name="Bothwell J.H."/>
            <person name="Bowler C."/>
            <person name="Boyen C."/>
            <person name="Brownlee C."/>
            <person name="Carrano C.J."/>
            <person name="Charrier B."/>
            <person name="Cho G.Y."/>
            <person name="Coelho S.M."/>
            <person name="Collen J."/>
            <person name="Corre E."/>
            <person name="Da Silva C."/>
            <person name="Delage L."/>
            <person name="Delaroque N."/>
            <person name="Dittami S.M."/>
            <person name="Doulbeau S."/>
            <person name="Elias M."/>
            <person name="Farnham G."/>
            <person name="Gachon C.M."/>
            <person name="Gschloessl B."/>
            <person name="Heesch S."/>
            <person name="Jabbari K."/>
            <person name="Jubin C."/>
            <person name="Kawai H."/>
            <person name="Kimura K."/>
            <person name="Kloareg B."/>
            <person name="Kupper F.C."/>
            <person name="Lang D."/>
            <person name="Le Bail A."/>
            <person name="Leblanc C."/>
            <person name="Lerouge P."/>
            <person name="Lohr M."/>
            <person name="Lopez P.J."/>
            <person name="Martens C."/>
            <person name="Maumus F."/>
            <person name="Michel G."/>
            <person name="Miranda-Saavedra D."/>
            <person name="Morales J."/>
            <person name="Moreau H."/>
            <person name="Motomura T."/>
            <person name="Nagasato C."/>
            <person name="Napoli C.A."/>
            <person name="Nelson D.R."/>
            <person name="Nyvall-Collen P."/>
            <person name="Peters A.F."/>
            <person name="Pommier C."/>
            <person name="Potin P."/>
            <person name="Poulain J."/>
            <person name="Quesneville H."/>
            <person name="Read B."/>
            <person name="Rensing S.A."/>
            <person name="Ritter A."/>
            <person name="Rousvoal S."/>
            <person name="Samanta M."/>
            <person name="Samson G."/>
            <person name="Schroeder D.C."/>
            <person name="Segurens B."/>
            <person name="Strittmatter M."/>
            <person name="Tonon T."/>
            <person name="Tregear J.W."/>
            <person name="Valentin K."/>
            <person name="von Dassow P."/>
            <person name="Yamagishi T."/>
            <person name="Van de Peer Y."/>
            <person name="Wincker P."/>
        </authorList>
    </citation>
    <scope>NUCLEOTIDE SEQUENCE [LARGE SCALE GENOMIC DNA]</scope>
    <source>
        <strain evidence="11">Ec32 / CCAP1310/4</strain>
    </source>
</reference>
<dbReference type="GO" id="GO:0005576">
    <property type="term" value="C:extracellular region"/>
    <property type="evidence" value="ECO:0007669"/>
    <property type="project" value="UniProtKB-SubCell"/>
</dbReference>
<feature type="transmembrane region" description="Helical" evidence="9">
    <location>
        <begin position="591"/>
        <end position="613"/>
    </location>
</feature>
<feature type="transmembrane region" description="Helical" evidence="9">
    <location>
        <begin position="897"/>
        <end position="916"/>
    </location>
</feature>
<evidence type="ECO:0000313" key="11">
    <source>
        <dbReference type="Proteomes" id="UP000002630"/>
    </source>
</evidence>
<keyword evidence="11" id="KW-1185">Reference proteome</keyword>
<dbReference type="Proteomes" id="UP000002630">
    <property type="component" value="Linkage Group LG14"/>
</dbReference>
<evidence type="ECO:0000256" key="6">
    <source>
        <dbReference type="ARBA" id="ARBA00023136"/>
    </source>
</evidence>
<feature type="transmembrane region" description="Helical" evidence="9">
    <location>
        <begin position="787"/>
        <end position="808"/>
    </location>
</feature>
<dbReference type="PANTHER" id="PTHR11319">
    <property type="entry name" value="G PROTEIN-COUPLED RECEPTOR-RELATED"/>
    <property type="match status" value="1"/>
</dbReference>
<evidence type="ECO:0000313" key="10">
    <source>
        <dbReference type="EMBL" id="CBJ48855.1"/>
    </source>
</evidence>
<dbReference type="AlphaFoldDB" id="D7G2Z8"/>
<dbReference type="PANTHER" id="PTHR11319:SF35">
    <property type="entry name" value="OUTER MEMBRANE PROTEIN PMPC-RELATED"/>
    <property type="match status" value="1"/>
</dbReference>
<evidence type="ECO:0000256" key="8">
    <source>
        <dbReference type="SAM" id="MobiDB-lite"/>
    </source>
</evidence>
<protein>
    <recommendedName>
        <fullName evidence="12">Polymorphic outer membrane protein</fullName>
    </recommendedName>
</protein>
<keyword evidence="9" id="KW-0812">Transmembrane</keyword>
<evidence type="ECO:0008006" key="12">
    <source>
        <dbReference type="Google" id="ProtNLM"/>
    </source>
</evidence>
<evidence type="ECO:0000256" key="1">
    <source>
        <dbReference type="ARBA" id="ARBA00004196"/>
    </source>
</evidence>
<proteinExistence type="predicted"/>
<dbReference type="InParanoid" id="D7G2Z8"/>
<evidence type="ECO:0000256" key="7">
    <source>
        <dbReference type="ARBA" id="ARBA00023237"/>
    </source>
</evidence>
<evidence type="ECO:0000256" key="9">
    <source>
        <dbReference type="SAM" id="Phobius"/>
    </source>
</evidence>
<accession>D7G2Z8</accession>
<evidence type="ECO:0000256" key="5">
    <source>
        <dbReference type="ARBA" id="ARBA00022729"/>
    </source>
</evidence>
<keyword evidence="9" id="KW-1133">Transmembrane helix</keyword>
<dbReference type="OMA" id="MFLECEE"/>
<evidence type="ECO:0000256" key="4">
    <source>
        <dbReference type="ARBA" id="ARBA00022525"/>
    </source>
</evidence>
<dbReference type="EMBL" id="FN649739">
    <property type="protein sequence ID" value="CBJ48855.1"/>
    <property type="molecule type" value="Genomic_DNA"/>
</dbReference>
<feature type="transmembrane region" description="Helical" evidence="9">
    <location>
        <begin position="870"/>
        <end position="890"/>
    </location>
</feature>
<name>D7G2Z8_ECTSI</name>
<feature type="region of interest" description="Disordered" evidence="8">
    <location>
        <begin position="1010"/>
        <end position="1029"/>
    </location>
</feature>
<dbReference type="OrthoDB" id="205145at2759"/>
<dbReference type="eggNOG" id="ENOG502S176">
    <property type="taxonomic scope" value="Eukaryota"/>
</dbReference>
<feature type="transmembrane region" description="Helical" evidence="9">
    <location>
        <begin position="694"/>
        <end position="715"/>
    </location>
</feature>
<dbReference type="InterPro" id="IPR011050">
    <property type="entry name" value="Pectin_lyase_fold/virulence"/>
</dbReference>
<comment type="subcellular location">
    <subcellularLocation>
        <location evidence="1">Cell envelope</location>
    </subcellularLocation>
    <subcellularLocation>
        <location evidence="2">Cell outer membrane</location>
    </subcellularLocation>
    <subcellularLocation>
        <location evidence="3">Secreted</location>
    </subcellularLocation>
</comment>
<feature type="transmembrane region" description="Helical" evidence="9">
    <location>
        <begin position="736"/>
        <end position="757"/>
    </location>
</feature>
<evidence type="ECO:0000256" key="2">
    <source>
        <dbReference type="ARBA" id="ARBA00004442"/>
    </source>
</evidence>
<gene>
    <name evidence="10" type="ORF">Esi_0049_0112</name>
</gene>
<feature type="transmembrane region" description="Helical" evidence="9">
    <location>
        <begin position="936"/>
        <end position="959"/>
    </location>
</feature>
<keyword evidence="5" id="KW-0732">Signal</keyword>
<evidence type="ECO:0000256" key="3">
    <source>
        <dbReference type="ARBA" id="ARBA00004613"/>
    </source>
</evidence>